<evidence type="ECO:0000256" key="3">
    <source>
        <dbReference type="ARBA" id="ARBA00022617"/>
    </source>
</evidence>
<keyword evidence="5" id="KW-0479">Metal-binding</keyword>
<evidence type="ECO:0000256" key="5">
    <source>
        <dbReference type="ARBA" id="ARBA00022723"/>
    </source>
</evidence>
<protein>
    <recommendedName>
        <fullName evidence="1">Globin</fullName>
    </recommendedName>
    <alternativeName>
        <fullName evidence="8">Myoglobin</fullName>
    </alternativeName>
</protein>
<dbReference type="CDD" id="cd01040">
    <property type="entry name" value="Mb-like"/>
    <property type="match status" value="1"/>
</dbReference>
<dbReference type="GO" id="GO:0046872">
    <property type="term" value="F:metal ion binding"/>
    <property type="evidence" value="ECO:0007669"/>
    <property type="project" value="UniProtKB-KW"/>
</dbReference>
<dbReference type="SUPFAM" id="SSF46458">
    <property type="entry name" value="Globin-like"/>
    <property type="match status" value="1"/>
</dbReference>
<dbReference type="PRINTS" id="PR00611">
    <property type="entry name" value="ERYTHCRUORIN"/>
</dbReference>
<comment type="similarity">
    <text evidence="9">Belongs to the globin family.</text>
</comment>
<keyword evidence="12" id="KW-1185">Reference proteome</keyword>
<evidence type="ECO:0000256" key="9">
    <source>
        <dbReference type="RuleBase" id="RU000356"/>
    </source>
</evidence>
<dbReference type="GO" id="GO:0005576">
    <property type="term" value="C:extracellular region"/>
    <property type="evidence" value="ECO:0007669"/>
    <property type="project" value="InterPro"/>
</dbReference>
<dbReference type="Proteomes" id="UP000245119">
    <property type="component" value="Linkage Group LG9"/>
</dbReference>
<evidence type="ECO:0000256" key="1">
    <source>
        <dbReference type="ARBA" id="ARBA00013895"/>
    </source>
</evidence>
<evidence type="ECO:0000256" key="4">
    <source>
        <dbReference type="ARBA" id="ARBA00022621"/>
    </source>
</evidence>
<evidence type="ECO:0000256" key="7">
    <source>
        <dbReference type="ARBA" id="ARBA00023179"/>
    </source>
</evidence>
<name>A0A2T7NTY6_POMCA</name>
<dbReference type="InterPro" id="IPR000971">
    <property type="entry name" value="Globin"/>
</dbReference>
<dbReference type="InterPro" id="IPR012292">
    <property type="entry name" value="Globin/Proto"/>
</dbReference>
<dbReference type="STRING" id="400727.A0A2T7NTY6"/>
<dbReference type="PROSITE" id="PS01033">
    <property type="entry name" value="GLOBIN"/>
    <property type="match status" value="1"/>
</dbReference>
<dbReference type="PANTHER" id="PTHR47217:SF1">
    <property type="entry name" value="GLOBIN-LIKE PROTEIN"/>
    <property type="match status" value="1"/>
</dbReference>
<dbReference type="GO" id="GO:0019825">
    <property type="term" value="F:oxygen binding"/>
    <property type="evidence" value="ECO:0007669"/>
    <property type="project" value="InterPro"/>
</dbReference>
<evidence type="ECO:0000256" key="2">
    <source>
        <dbReference type="ARBA" id="ARBA00022448"/>
    </source>
</evidence>
<dbReference type="InterPro" id="IPR044399">
    <property type="entry name" value="Mb-like_M"/>
</dbReference>
<dbReference type="InterPro" id="IPR002336">
    <property type="entry name" value="Erythrocruorin"/>
</dbReference>
<accession>A0A2T7NTY6</accession>
<keyword evidence="7" id="KW-0514">Muscle protein</keyword>
<keyword evidence="6" id="KW-0408">Iron</keyword>
<evidence type="ECO:0000259" key="10">
    <source>
        <dbReference type="PROSITE" id="PS01033"/>
    </source>
</evidence>
<evidence type="ECO:0000256" key="8">
    <source>
        <dbReference type="ARBA" id="ARBA00030087"/>
    </source>
</evidence>
<gene>
    <name evidence="11" type="ORF">C0Q70_15097</name>
</gene>
<dbReference type="Pfam" id="PF00042">
    <property type="entry name" value="Globin"/>
    <property type="match status" value="1"/>
</dbReference>
<comment type="caution">
    <text evidence="11">The sequence shown here is derived from an EMBL/GenBank/DDBJ whole genome shotgun (WGS) entry which is preliminary data.</text>
</comment>
<dbReference type="GO" id="GO:0005344">
    <property type="term" value="F:oxygen carrier activity"/>
    <property type="evidence" value="ECO:0007669"/>
    <property type="project" value="UniProtKB-KW"/>
</dbReference>
<dbReference type="OrthoDB" id="436496at2759"/>
<keyword evidence="2 9" id="KW-0813">Transport</keyword>
<organism evidence="11 12">
    <name type="scientific">Pomacea canaliculata</name>
    <name type="common">Golden apple snail</name>
    <dbReference type="NCBI Taxonomy" id="400727"/>
    <lineage>
        <taxon>Eukaryota</taxon>
        <taxon>Metazoa</taxon>
        <taxon>Spiralia</taxon>
        <taxon>Lophotrochozoa</taxon>
        <taxon>Mollusca</taxon>
        <taxon>Gastropoda</taxon>
        <taxon>Caenogastropoda</taxon>
        <taxon>Architaenioglossa</taxon>
        <taxon>Ampullarioidea</taxon>
        <taxon>Ampullariidae</taxon>
        <taxon>Pomacea</taxon>
    </lineage>
</organism>
<keyword evidence="3 9" id="KW-0349">Heme</keyword>
<reference evidence="11 12" key="1">
    <citation type="submission" date="2018-04" db="EMBL/GenBank/DDBJ databases">
        <title>The genome of golden apple snail Pomacea canaliculata provides insight into stress tolerance and invasive adaptation.</title>
        <authorList>
            <person name="Liu C."/>
            <person name="Liu B."/>
            <person name="Ren Y."/>
            <person name="Zhang Y."/>
            <person name="Wang H."/>
            <person name="Li S."/>
            <person name="Jiang F."/>
            <person name="Yin L."/>
            <person name="Zhang G."/>
            <person name="Qian W."/>
            <person name="Fan W."/>
        </authorList>
    </citation>
    <scope>NUCLEOTIDE SEQUENCE [LARGE SCALE GENOMIC DNA]</scope>
    <source>
        <strain evidence="11">SZHN2017</strain>
        <tissue evidence="11">Muscle</tissue>
    </source>
</reference>
<proteinExistence type="inferred from homology"/>
<dbReference type="GO" id="GO:0020037">
    <property type="term" value="F:heme binding"/>
    <property type="evidence" value="ECO:0007669"/>
    <property type="project" value="InterPro"/>
</dbReference>
<feature type="domain" description="Globin" evidence="10">
    <location>
        <begin position="16"/>
        <end position="163"/>
    </location>
</feature>
<dbReference type="PANTHER" id="PTHR47217">
    <property type="entry name" value="GLOBIN-LIKE PROTEIN"/>
    <property type="match status" value="1"/>
</dbReference>
<dbReference type="InterPro" id="IPR009050">
    <property type="entry name" value="Globin-like_sf"/>
</dbReference>
<evidence type="ECO:0000313" key="12">
    <source>
        <dbReference type="Proteomes" id="UP000245119"/>
    </source>
</evidence>
<dbReference type="AlphaFoldDB" id="A0A2T7NTY6"/>
<dbReference type="Gene3D" id="1.10.490.10">
    <property type="entry name" value="Globins"/>
    <property type="match status" value="1"/>
</dbReference>
<sequence>METATDDNAGRDPVTGLRSCDRSAIRDSWVIVSEDKIGNGLRLMLKFFEDYPDNQNFFPDFRGRALEELRECPSLQQHGLRVMGALTSIVDSIDDAGVLVGVLHRTVDSHLTRGVRAAQFAELIEVFARFLASTLGDRFTPSMGEAWTTAATTILAVVKARVQDQLTTLPASSTPLK</sequence>
<evidence type="ECO:0000256" key="6">
    <source>
        <dbReference type="ARBA" id="ARBA00023004"/>
    </source>
</evidence>
<dbReference type="GO" id="GO:0005833">
    <property type="term" value="C:hemoglobin complex"/>
    <property type="evidence" value="ECO:0007669"/>
    <property type="project" value="InterPro"/>
</dbReference>
<dbReference type="EMBL" id="PZQS01000009">
    <property type="protein sequence ID" value="PVD24613.1"/>
    <property type="molecule type" value="Genomic_DNA"/>
</dbReference>
<evidence type="ECO:0000313" key="11">
    <source>
        <dbReference type="EMBL" id="PVD24613.1"/>
    </source>
</evidence>
<keyword evidence="4 9" id="KW-0561">Oxygen transport</keyword>
<dbReference type="SMR" id="A0A2T7NTY6"/>